<keyword evidence="5" id="KW-0472">Membrane</keyword>
<dbReference type="InterPro" id="IPR000873">
    <property type="entry name" value="AMP-dep_synth/lig_dom"/>
</dbReference>
<protein>
    <submittedName>
        <fullName evidence="8">AMP-dependent synthetase and ligase</fullName>
    </submittedName>
</protein>
<dbReference type="PROSITE" id="PS00455">
    <property type="entry name" value="AMP_BINDING"/>
    <property type="match status" value="1"/>
</dbReference>
<dbReference type="RefSeq" id="WP_012405497.1">
    <property type="nucleotide sequence ID" value="NC_010625.1"/>
</dbReference>
<evidence type="ECO:0000256" key="3">
    <source>
        <dbReference type="ARBA" id="ARBA00022832"/>
    </source>
</evidence>
<keyword evidence="3" id="KW-0276">Fatty acid metabolism</keyword>
<keyword evidence="5" id="KW-0812">Transmembrane</keyword>
<evidence type="ECO:0000259" key="6">
    <source>
        <dbReference type="Pfam" id="PF00501"/>
    </source>
</evidence>
<dbReference type="InterPro" id="IPR045851">
    <property type="entry name" value="AMP-bd_C_sf"/>
</dbReference>
<keyword evidence="9" id="KW-1185">Reference proteome</keyword>
<dbReference type="Proteomes" id="UP000001192">
    <property type="component" value="Plasmid pBPHY01"/>
</dbReference>
<dbReference type="InterPro" id="IPR025110">
    <property type="entry name" value="AMP-bd_C"/>
</dbReference>
<dbReference type="HOGENOM" id="CLU_000022_23_7_4"/>
<dbReference type="PANTHER" id="PTHR22754">
    <property type="entry name" value="DISCO-INTERACTING PROTEIN 2 DIP2 -RELATED"/>
    <property type="match status" value="1"/>
</dbReference>
<sequence length="595" mass="65351">MTQIAPIQLRVPAWPYACESLVEVTRRRAEADTIEPAFTFIDYTGMQPEDHVITNRQLDLRARQIAALLQTRAHAGDRVLLLFSAGIDYLCALFGCFYAGMVAVPAYPPLNPRLRERLAAVSEDCTATVALTTQNILDQLHDAAPLPPSLARLNWMPIGTPLDALERAWRAPRADRESLAILQYTSGSTGTPKGVMVTHGNLLSNTAAIALHLQFAPDDHHLTWLPPYHDMGLMGAILGSFCAGVPVSFMAPAAFLRRPERWLTEISKRRCTVSGAPNFAYELCFSKIRPEVLETLDLSSWSLAYSGAEPVQADTLTRFTARFGRCGFRHEAFYPCYGMAETTLFVTGKRREAPPRVLRIDGPRFAAGQCHPLGGAGNSGMAVREVVSCGIVATGHDVAVVDPNSGKPLADGNVGEIWVSGASVANGYWRRPEATNEVFHARLPGRPDDYLRTGDLGFILNGELFVSGRLKDVIIVHGVNHYPHDIESTVDHCDPAIRRGCGIAFSIPAGSEEGLVFVQEITRADLARADHFFEQIRRSIYEHHGLRAASIALIESGSIPKTTSGKLARRPCRAFFLEKRLSLLARWENPLVARI</sequence>
<gene>
    <name evidence="8" type="ordered locus">Bphy_6306</name>
</gene>
<accession>B2JWL1</accession>
<evidence type="ECO:0000313" key="8">
    <source>
        <dbReference type="EMBL" id="ACC75338.1"/>
    </source>
</evidence>
<feature type="domain" description="AMP-binding enzyme C-terminal" evidence="7">
    <location>
        <begin position="472"/>
        <end position="583"/>
    </location>
</feature>
<dbReference type="KEGG" id="bph:Bphy_6306"/>
<feature type="transmembrane region" description="Helical" evidence="5">
    <location>
        <begin position="79"/>
        <end position="107"/>
    </location>
</feature>
<evidence type="ECO:0000313" key="9">
    <source>
        <dbReference type="Proteomes" id="UP000001192"/>
    </source>
</evidence>
<dbReference type="GO" id="GO:0005886">
    <property type="term" value="C:plasma membrane"/>
    <property type="evidence" value="ECO:0007669"/>
    <property type="project" value="TreeGrafter"/>
</dbReference>
<dbReference type="GO" id="GO:0006633">
    <property type="term" value="P:fatty acid biosynthetic process"/>
    <property type="evidence" value="ECO:0007669"/>
    <property type="project" value="TreeGrafter"/>
</dbReference>
<evidence type="ECO:0000259" key="7">
    <source>
        <dbReference type="Pfam" id="PF23024"/>
    </source>
</evidence>
<geneLocation type="plasmid" evidence="8 9">
    <name>pBPHY01</name>
</geneLocation>
<comment type="similarity">
    <text evidence="1">Belongs to the ATP-dependent AMP-binding enzyme family.</text>
</comment>
<dbReference type="EMBL" id="CP001045">
    <property type="protein sequence ID" value="ACC75338.1"/>
    <property type="molecule type" value="Genomic_DNA"/>
</dbReference>
<dbReference type="InterPro" id="IPR040097">
    <property type="entry name" value="FAAL/FAAC"/>
</dbReference>
<dbReference type="Pfam" id="PF00501">
    <property type="entry name" value="AMP-binding"/>
    <property type="match status" value="1"/>
</dbReference>
<dbReference type="CDD" id="cd05931">
    <property type="entry name" value="FAAL"/>
    <property type="match status" value="1"/>
</dbReference>
<dbReference type="AlphaFoldDB" id="B2JWL1"/>
<dbReference type="InterPro" id="IPR042099">
    <property type="entry name" value="ANL_N_sf"/>
</dbReference>
<dbReference type="FunFam" id="3.40.50.12780:FF:000013">
    <property type="entry name" value="Long-chain-fatty-acid--AMP ligase FadD32"/>
    <property type="match status" value="1"/>
</dbReference>
<evidence type="ECO:0000256" key="5">
    <source>
        <dbReference type="SAM" id="Phobius"/>
    </source>
</evidence>
<dbReference type="SUPFAM" id="SSF56801">
    <property type="entry name" value="Acetyl-CoA synthetase-like"/>
    <property type="match status" value="1"/>
</dbReference>
<name>B2JWL1_PARP8</name>
<dbReference type="InterPro" id="IPR020845">
    <property type="entry name" value="AMP-binding_CS"/>
</dbReference>
<evidence type="ECO:0000256" key="2">
    <source>
        <dbReference type="ARBA" id="ARBA00022598"/>
    </source>
</evidence>
<evidence type="ECO:0000256" key="4">
    <source>
        <dbReference type="ARBA" id="ARBA00023098"/>
    </source>
</evidence>
<reference evidence="9" key="1">
    <citation type="journal article" date="2014" name="Stand. Genomic Sci.">
        <title>Complete genome sequence of Burkholderia phymatum STM815(T), a broad host range and efficient nitrogen-fixing symbiont of Mimosa species.</title>
        <authorList>
            <person name="Moulin L."/>
            <person name="Klonowska A."/>
            <person name="Caroline B."/>
            <person name="Booth K."/>
            <person name="Vriezen J.A."/>
            <person name="Melkonian R."/>
            <person name="James E.K."/>
            <person name="Young J.P."/>
            <person name="Bena G."/>
            <person name="Hauser L."/>
            <person name="Land M."/>
            <person name="Kyrpides N."/>
            <person name="Bruce D."/>
            <person name="Chain P."/>
            <person name="Copeland A."/>
            <person name="Pitluck S."/>
            <person name="Woyke T."/>
            <person name="Lizotte-Waniewski M."/>
            <person name="Bristow J."/>
            <person name="Riley M."/>
        </authorList>
    </citation>
    <scope>NUCLEOTIDE SEQUENCE [LARGE SCALE GENOMIC DNA]</scope>
    <source>
        <strain evidence="9">DSM 17167 / CIP 108236 / LMG 21445 / STM815</strain>
        <plasmid evidence="9">Plasmid pBPHY01</plasmid>
    </source>
</reference>
<dbReference type="Gene3D" id="3.40.50.12780">
    <property type="entry name" value="N-terminal domain of ligase-like"/>
    <property type="match status" value="1"/>
</dbReference>
<keyword evidence="8" id="KW-0614">Plasmid</keyword>
<dbReference type="Gene3D" id="3.30.300.30">
    <property type="match status" value="1"/>
</dbReference>
<organism evidence="8 9">
    <name type="scientific">Paraburkholderia phymatum (strain DSM 17167 / CIP 108236 / LMG 21445 / STM815)</name>
    <name type="common">Burkholderia phymatum</name>
    <dbReference type="NCBI Taxonomy" id="391038"/>
    <lineage>
        <taxon>Bacteria</taxon>
        <taxon>Pseudomonadati</taxon>
        <taxon>Pseudomonadota</taxon>
        <taxon>Betaproteobacteria</taxon>
        <taxon>Burkholderiales</taxon>
        <taxon>Burkholderiaceae</taxon>
        <taxon>Paraburkholderia</taxon>
    </lineage>
</organism>
<dbReference type="GO" id="GO:0016874">
    <property type="term" value="F:ligase activity"/>
    <property type="evidence" value="ECO:0007669"/>
    <property type="project" value="UniProtKB-KW"/>
</dbReference>
<dbReference type="GO" id="GO:0070566">
    <property type="term" value="F:adenylyltransferase activity"/>
    <property type="evidence" value="ECO:0007669"/>
    <property type="project" value="TreeGrafter"/>
</dbReference>
<dbReference type="GO" id="GO:0071766">
    <property type="term" value="P:Actinobacterium-type cell wall biogenesis"/>
    <property type="evidence" value="ECO:0007669"/>
    <property type="project" value="UniProtKB-ARBA"/>
</dbReference>
<keyword evidence="2 8" id="KW-0436">Ligase</keyword>
<proteinExistence type="inferred from homology"/>
<dbReference type="PANTHER" id="PTHR22754:SF32">
    <property type="entry name" value="DISCO-INTERACTING PROTEIN 2"/>
    <property type="match status" value="1"/>
</dbReference>
<keyword evidence="5" id="KW-1133">Transmembrane helix</keyword>
<evidence type="ECO:0000256" key="1">
    <source>
        <dbReference type="ARBA" id="ARBA00006432"/>
    </source>
</evidence>
<feature type="domain" description="AMP-dependent synthetase/ligase" evidence="6">
    <location>
        <begin position="40"/>
        <end position="429"/>
    </location>
</feature>
<dbReference type="Pfam" id="PF23024">
    <property type="entry name" value="AMP-dom_DIP2-like"/>
    <property type="match status" value="1"/>
</dbReference>
<keyword evidence="4" id="KW-0443">Lipid metabolism</keyword>